<dbReference type="AlphaFoldDB" id="M7Z2C8"/>
<evidence type="ECO:0000256" key="1">
    <source>
        <dbReference type="SAM" id="MobiDB-lite"/>
    </source>
</evidence>
<dbReference type="EMBL" id="KD273393">
    <property type="protein sequence ID" value="EMS46510.1"/>
    <property type="molecule type" value="Genomic_DNA"/>
</dbReference>
<protein>
    <submittedName>
        <fullName evidence="2">Uncharacterized protein</fullName>
    </submittedName>
</protein>
<accession>M7Z2C8</accession>
<gene>
    <name evidence="2" type="ORF">TRIUR3_22850</name>
</gene>
<evidence type="ECO:0000313" key="2">
    <source>
        <dbReference type="EMBL" id="EMS46510.1"/>
    </source>
</evidence>
<reference evidence="2" key="1">
    <citation type="journal article" date="2013" name="Nature">
        <title>Draft genome of the wheat A-genome progenitor Triticum urartu.</title>
        <authorList>
            <person name="Ling H.Q."/>
            <person name="Zhao S."/>
            <person name="Liu D."/>
            <person name="Wang J."/>
            <person name="Sun H."/>
            <person name="Zhang C."/>
            <person name="Fan H."/>
            <person name="Li D."/>
            <person name="Dong L."/>
            <person name="Tao Y."/>
            <person name="Gao C."/>
            <person name="Wu H."/>
            <person name="Li Y."/>
            <person name="Cui Y."/>
            <person name="Guo X."/>
            <person name="Zheng S."/>
            <person name="Wang B."/>
            <person name="Yu K."/>
            <person name="Liang Q."/>
            <person name="Yang W."/>
            <person name="Lou X."/>
            <person name="Chen J."/>
            <person name="Feng M."/>
            <person name="Jian J."/>
            <person name="Zhang X."/>
            <person name="Luo G."/>
            <person name="Jiang Y."/>
            <person name="Liu J."/>
            <person name="Wang Z."/>
            <person name="Sha Y."/>
            <person name="Zhang B."/>
            <person name="Wu H."/>
            <person name="Tang D."/>
            <person name="Shen Q."/>
            <person name="Xue P."/>
            <person name="Zou S."/>
            <person name="Wang X."/>
            <person name="Liu X."/>
            <person name="Wang F."/>
            <person name="Yang Y."/>
            <person name="An X."/>
            <person name="Dong Z."/>
            <person name="Zhang K."/>
            <person name="Zhang X."/>
            <person name="Luo M.C."/>
            <person name="Dvorak J."/>
            <person name="Tong Y."/>
            <person name="Wang J."/>
            <person name="Yang H."/>
            <person name="Li Z."/>
            <person name="Wang D."/>
            <person name="Zhang A."/>
            <person name="Wang J."/>
        </authorList>
    </citation>
    <scope>NUCLEOTIDE SEQUENCE</scope>
</reference>
<organism evidence="2">
    <name type="scientific">Triticum urartu</name>
    <name type="common">Red wild einkorn</name>
    <name type="synonym">Crithodium urartu</name>
    <dbReference type="NCBI Taxonomy" id="4572"/>
    <lineage>
        <taxon>Eukaryota</taxon>
        <taxon>Viridiplantae</taxon>
        <taxon>Streptophyta</taxon>
        <taxon>Embryophyta</taxon>
        <taxon>Tracheophyta</taxon>
        <taxon>Spermatophyta</taxon>
        <taxon>Magnoliopsida</taxon>
        <taxon>Liliopsida</taxon>
        <taxon>Poales</taxon>
        <taxon>Poaceae</taxon>
        <taxon>BOP clade</taxon>
        <taxon>Pooideae</taxon>
        <taxon>Triticodae</taxon>
        <taxon>Triticeae</taxon>
        <taxon>Triticinae</taxon>
        <taxon>Triticum</taxon>
    </lineage>
</organism>
<sequence length="126" mass="13526">MDHVPIEDSLESLRIDSSPPRDASAPEPALDEPTAPLFQIQGRQQRQPVAARTGPWPVALPSAFMAPAAHDGHGDDAHVVGQGQSGHGDSAARQQIRWEPEAKACAQCHRTERDPVTSLGEVTLQL</sequence>
<feature type="compositionally biased region" description="Basic and acidic residues" evidence="1">
    <location>
        <begin position="1"/>
        <end position="14"/>
    </location>
</feature>
<name>M7Z2C8_TRIUA</name>
<dbReference type="OMA" id="QQIRWEP"/>
<dbReference type="STRING" id="4572.M7Z2C8"/>
<proteinExistence type="predicted"/>
<feature type="region of interest" description="Disordered" evidence="1">
    <location>
        <begin position="67"/>
        <end position="95"/>
    </location>
</feature>
<feature type="region of interest" description="Disordered" evidence="1">
    <location>
        <begin position="1"/>
        <end position="35"/>
    </location>
</feature>